<organism evidence="2 3">
    <name type="scientific">Thraustotheca clavata</name>
    <dbReference type="NCBI Taxonomy" id="74557"/>
    <lineage>
        <taxon>Eukaryota</taxon>
        <taxon>Sar</taxon>
        <taxon>Stramenopiles</taxon>
        <taxon>Oomycota</taxon>
        <taxon>Saprolegniomycetes</taxon>
        <taxon>Saprolegniales</taxon>
        <taxon>Achlyaceae</taxon>
        <taxon>Thraustotheca</taxon>
    </lineage>
</organism>
<gene>
    <name evidence="2" type="ORF">THRCLA_04740</name>
</gene>
<keyword evidence="1" id="KW-1133">Transmembrane helix</keyword>
<sequence>MPPQANIMMHSSLKGVVCTQRRSIKQKWTPPPRVAAKIIYSNTNESSCTRNRDRALALRCFLPFCIGLLIWICCIYTIDQVDIAIVVVSLLCLVAIVYGIVPTPDRNQALDMREIVVVDHHDQVLLDSDEEIEYSTSPTTYKSFDNYARTFSTQSTIIDSDCEEEDYTRYSLASTVAIEDDEDDFSDFEVIEPPPKVLKRKLSSTCLHQEVYKCQILSRPKPRPFGQRKCTTPALQRMLDELEAMQEESEQLMRRCTV</sequence>
<evidence type="ECO:0000313" key="3">
    <source>
        <dbReference type="Proteomes" id="UP000243217"/>
    </source>
</evidence>
<feature type="transmembrane region" description="Helical" evidence="1">
    <location>
        <begin position="56"/>
        <end position="78"/>
    </location>
</feature>
<reference evidence="2 3" key="1">
    <citation type="journal article" date="2014" name="Genome Biol. Evol.">
        <title>The secreted proteins of Achlya hypogyna and Thraustotheca clavata identify the ancestral oomycete secretome and reveal gene acquisitions by horizontal gene transfer.</title>
        <authorList>
            <person name="Misner I."/>
            <person name="Blouin N."/>
            <person name="Leonard G."/>
            <person name="Richards T.A."/>
            <person name="Lane C.E."/>
        </authorList>
    </citation>
    <scope>NUCLEOTIDE SEQUENCE [LARGE SCALE GENOMIC DNA]</scope>
    <source>
        <strain evidence="2 3">ATCC 34112</strain>
    </source>
</reference>
<feature type="transmembrane region" description="Helical" evidence="1">
    <location>
        <begin position="84"/>
        <end position="103"/>
    </location>
</feature>
<evidence type="ECO:0008006" key="4">
    <source>
        <dbReference type="Google" id="ProtNLM"/>
    </source>
</evidence>
<name>A0A1V9ZY38_9STRA</name>
<proteinExistence type="predicted"/>
<protein>
    <recommendedName>
        <fullName evidence="4">Transmembrane protein</fullName>
    </recommendedName>
</protein>
<dbReference type="AlphaFoldDB" id="A0A1V9ZY38"/>
<evidence type="ECO:0000313" key="2">
    <source>
        <dbReference type="EMBL" id="OQS02926.1"/>
    </source>
</evidence>
<keyword evidence="1" id="KW-0812">Transmembrane</keyword>
<dbReference type="EMBL" id="JNBS01001055">
    <property type="protein sequence ID" value="OQS02926.1"/>
    <property type="molecule type" value="Genomic_DNA"/>
</dbReference>
<keyword evidence="3" id="KW-1185">Reference proteome</keyword>
<comment type="caution">
    <text evidence="2">The sequence shown here is derived from an EMBL/GenBank/DDBJ whole genome shotgun (WGS) entry which is preliminary data.</text>
</comment>
<evidence type="ECO:0000256" key="1">
    <source>
        <dbReference type="SAM" id="Phobius"/>
    </source>
</evidence>
<dbReference type="OrthoDB" id="77738at2759"/>
<accession>A0A1V9ZY38</accession>
<dbReference type="Proteomes" id="UP000243217">
    <property type="component" value="Unassembled WGS sequence"/>
</dbReference>
<keyword evidence="1" id="KW-0472">Membrane</keyword>